<dbReference type="EMBL" id="AP014940">
    <property type="protein sequence ID" value="BAV97791.1"/>
    <property type="molecule type" value="Genomic_DNA"/>
</dbReference>
<proteinExistence type="predicted"/>
<gene>
    <name evidence="1" type="ORF">LEN_2304</name>
</gene>
<organism evidence="1 2">
    <name type="scientific">Lysobacter enzymogenes</name>
    <dbReference type="NCBI Taxonomy" id="69"/>
    <lineage>
        <taxon>Bacteria</taxon>
        <taxon>Pseudomonadati</taxon>
        <taxon>Pseudomonadota</taxon>
        <taxon>Gammaproteobacteria</taxon>
        <taxon>Lysobacterales</taxon>
        <taxon>Lysobacteraceae</taxon>
        <taxon>Lysobacter</taxon>
    </lineage>
</organism>
<evidence type="ECO:0000313" key="1">
    <source>
        <dbReference type="EMBL" id="BAV97791.1"/>
    </source>
</evidence>
<dbReference type="Proteomes" id="UP000218824">
    <property type="component" value="Chromosome"/>
</dbReference>
<dbReference type="AlphaFoldDB" id="A0AAU9AGF7"/>
<evidence type="ECO:0000313" key="2">
    <source>
        <dbReference type="Proteomes" id="UP000218824"/>
    </source>
</evidence>
<name>A0AAU9AGF7_LYSEN</name>
<accession>A0AAU9AGF7</accession>
<sequence>MSRHDLHCDLGRRLLFTCANAPRSRELRRILAPALLWLASLWAVSAPALAQAPVVEPNVDAVVQAGRWSEVEAGEGSYRVVVVGQGFEHVSTRVLAQWKADGGEDGQARIVHEAELVAPGNYSLTAPKLTTTASGVRVELRGVATYDSRRRVVCRFDLAPGGKVTVVRACGL</sequence>
<reference evidence="1 2" key="1">
    <citation type="journal article" date="2017" name="DNA Res.">
        <title>Complete genome sequence and expression profile of the commercial lytic enzyme producer Lysobacter enzymogenes M497-1.</title>
        <authorList>
            <person name="Takami H."/>
            <person name="Toyoda A."/>
            <person name="Uchiyama I."/>
            <person name="Itoh T."/>
            <person name="Takaki Y."/>
            <person name="Arai W."/>
            <person name="Nishi S."/>
            <person name="Kawai M."/>
            <person name="Shinya K."/>
            <person name="Ikeda H."/>
        </authorList>
    </citation>
    <scope>NUCLEOTIDE SEQUENCE [LARGE SCALE GENOMIC DNA]</scope>
    <source>
        <strain evidence="1 2">M497-1</strain>
    </source>
</reference>
<protein>
    <submittedName>
        <fullName evidence="1">Uncharacterized protein</fullName>
    </submittedName>
</protein>
<dbReference type="KEGG" id="lem:LEN_2304"/>